<name>A0AAP6MM08_9GAMM</name>
<protein>
    <submittedName>
        <fullName evidence="4">MBL fold metallo-hydrolase</fullName>
        <ecNumber evidence="4">3.-.-.-</ecNumber>
    </submittedName>
</protein>
<evidence type="ECO:0000256" key="1">
    <source>
        <dbReference type="ARBA" id="ARBA00022801"/>
    </source>
</evidence>
<keyword evidence="1 4" id="KW-0378">Hydrolase</keyword>
<evidence type="ECO:0000259" key="2">
    <source>
        <dbReference type="SMART" id="SM00849"/>
    </source>
</evidence>
<evidence type="ECO:0000313" key="5">
    <source>
        <dbReference type="Proteomes" id="UP001302316"/>
    </source>
</evidence>
<dbReference type="Pfam" id="PF10996">
    <property type="entry name" value="Beta-Casp"/>
    <property type="match status" value="1"/>
</dbReference>
<reference evidence="4 5" key="1">
    <citation type="submission" date="2023-12" db="EMBL/GenBank/DDBJ databases">
        <title>Whole-genome sequencing of halo(alkali)philic microorganisms from hypersaline lakes.</title>
        <authorList>
            <person name="Sorokin D.Y."/>
            <person name="Merkel A.Y."/>
            <person name="Messina E."/>
            <person name="Yakimov M."/>
        </authorList>
    </citation>
    <scope>NUCLEOTIDE SEQUENCE [LARGE SCALE GENOMIC DNA]</scope>
    <source>
        <strain evidence="4 5">AB-CW1</strain>
    </source>
</reference>
<proteinExistence type="predicted"/>
<dbReference type="InterPro" id="IPR001279">
    <property type="entry name" value="Metallo-B-lactamas"/>
</dbReference>
<gene>
    <name evidence="4" type="ORF">VCB98_02515</name>
</gene>
<feature type="domain" description="Beta-Casp" evidence="3">
    <location>
        <begin position="254"/>
        <end position="377"/>
    </location>
</feature>
<feature type="domain" description="Metallo-beta-lactamase" evidence="2">
    <location>
        <begin position="14"/>
        <end position="249"/>
    </location>
</feature>
<dbReference type="PANTHER" id="PTHR11203">
    <property type="entry name" value="CLEAVAGE AND POLYADENYLATION SPECIFICITY FACTOR FAMILY MEMBER"/>
    <property type="match status" value="1"/>
</dbReference>
<dbReference type="RefSeq" id="WP_346050152.1">
    <property type="nucleotide sequence ID" value="NZ_JAYGII010000003.1"/>
</dbReference>
<dbReference type="PANTHER" id="PTHR11203:SF37">
    <property type="entry name" value="INTEGRATOR COMPLEX SUBUNIT 11"/>
    <property type="match status" value="1"/>
</dbReference>
<evidence type="ECO:0000259" key="3">
    <source>
        <dbReference type="SMART" id="SM01027"/>
    </source>
</evidence>
<comment type="caution">
    <text evidence="4">The sequence shown here is derived from an EMBL/GenBank/DDBJ whole genome shotgun (WGS) entry which is preliminary data.</text>
</comment>
<dbReference type="Proteomes" id="UP001302316">
    <property type="component" value="Unassembled WGS sequence"/>
</dbReference>
<dbReference type="GO" id="GO:0016787">
    <property type="term" value="F:hydrolase activity"/>
    <property type="evidence" value="ECO:0007669"/>
    <property type="project" value="UniProtKB-KW"/>
</dbReference>
<keyword evidence="5" id="KW-1185">Reference proteome</keyword>
<dbReference type="SMART" id="SM00849">
    <property type="entry name" value="Lactamase_B"/>
    <property type="match status" value="1"/>
</dbReference>
<dbReference type="InterPro" id="IPR011108">
    <property type="entry name" value="RMMBL"/>
</dbReference>
<dbReference type="EC" id="3.-.-.-" evidence="4"/>
<dbReference type="InterPro" id="IPR022712">
    <property type="entry name" value="Beta_Casp"/>
</dbReference>
<dbReference type="AlphaFoldDB" id="A0AAP6MM08"/>
<dbReference type="Gene3D" id="3.40.50.10890">
    <property type="match status" value="1"/>
</dbReference>
<sequence length="461" mass="51064">MPSIQFHGAAGGVTGACFLVEAAGRRVLLDCGMVQGNAEEEGRNRQPFPFDPAELDAVVLSHAHLDHSGRLPQLIRYGFRGWIHVHSAGRDITEILLEDAAWLAEKEAEQASRDSNNRDEPPVEPLFTREDVAQCLAQMSPLDYGKLYEILPDIHLKLHDAGHILGSAVVELRSQEGGAEKRLVFTGDLGQRGGALLPDWKPLEQADLVLMESTYGDRLHRSRKDTEQEIKEILQSAAKGRGNVLIPAFAVGRTQELLYLLGNHYQDWGLEKWHVFLDSPLGIRATEVHARHHRYLRSKAADWVRQTRFRFPNLRITETAEQSMAINRIQSGAIIIAGSGMCTGGRIRHHLKHQLSRSVTQIMITGFQAQGTPGRQLVDGADSINIWGEDIRVGAQIHTVGGISAHADRDELCAWLEGFRLPPAVALVHGEDEPRQALAATLKERFAIDAAIPALGDRLEY</sequence>
<organism evidence="4 5">
    <name type="scientific">Natronospira elongata</name>
    <dbReference type="NCBI Taxonomy" id="3110268"/>
    <lineage>
        <taxon>Bacteria</taxon>
        <taxon>Pseudomonadati</taxon>
        <taxon>Pseudomonadota</taxon>
        <taxon>Gammaproteobacteria</taxon>
        <taxon>Natronospirales</taxon>
        <taxon>Natronospiraceae</taxon>
        <taxon>Natronospira</taxon>
    </lineage>
</organism>
<dbReference type="Pfam" id="PF00753">
    <property type="entry name" value="Lactamase_B"/>
    <property type="match status" value="1"/>
</dbReference>
<dbReference type="EMBL" id="JAYGII010000003">
    <property type="protein sequence ID" value="MEA5444686.1"/>
    <property type="molecule type" value="Genomic_DNA"/>
</dbReference>
<accession>A0AAP6MM08</accession>
<dbReference type="Gene3D" id="3.60.15.10">
    <property type="entry name" value="Ribonuclease Z/Hydroxyacylglutathione hydrolase-like"/>
    <property type="match status" value="1"/>
</dbReference>
<dbReference type="InterPro" id="IPR050698">
    <property type="entry name" value="MBL"/>
</dbReference>
<dbReference type="Pfam" id="PF07521">
    <property type="entry name" value="RMMBL"/>
    <property type="match status" value="1"/>
</dbReference>
<dbReference type="CDD" id="cd16295">
    <property type="entry name" value="TTHA0252-CPSF-like_MBL-fold"/>
    <property type="match status" value="1"/>
</dbReference>
<dbReference type="SUPFAM" id="SSF56281">
    <property type="entry name" value="Metallo-hydrolase/oxidoreductase"/>
    <property type="match status" value="1"/>
</dbReference>
<evidence type="ECO:0000313" key="4">
    <source>
        <dbReference type="EMBL" id="MEA5444686.1"/>
    </source>
</evidence>
<dbReference type="GO" id="GO:0004521">
    <property type="term" value="F:RNA endonuclease activity"/>
    <property type="evidence" value="ECO:0007669"/>
    <property type="project" value="TreeGrafter"/>
</dbReference>
<dbReference type="InterPro" id="IPR036866">
    <property type="entry name" value="RibonucZ/Hydroxyglut_hydro"/>
</dbReference>
<dbReference type="SMART" id="SM01027">
    <property type="entry name" value="Beta-Casp"/>
    <property type="match status" value="1"/>
</dbReference>